<dbReference type="PROSITE" id="PS00497">
    <property type="entry name" value="TYROSINASE_1"/>
    <property type="match status" value="1"/>
</dbReference>
<keyword evidence="6" id="KW-0186">Copper</keyword>
<evidence type="ECO:0000313" key="14">
    <source>
        <dbReference type="Proteomes" id="UP000813461"/>
    </source>
</evidence>
<feature type="domain" description="Tyrosinase copper-binding" evidence="11">
    <location>
        <begin position="103"/>
        <end position="120"/>
    </location>
</feature>
<dbReference type="GO" id="GO:0042438">
    <property type="term" value="P:melanin biosynthetic process"/>
    <property type="evidence" value="ECO:0007669"/>
    <property type="project" value="UniProtKB-KW"/>
</dbReference>
<comment type="similarity">
    <text evidence="2">Belongs to the tyrosinase family.</text>
</comment>
<dbReference type="Pfam" id="PF00264">
    <property type="entry name" value="Tyrosinase"/>
    <property type="match status" value="1"/>
</dbReference>
<dbReference type="SUPFAM" id="SSF48056">
    <property type="entry name" value="Di-copper centre-containing domain"/>
    <property type="match status" value="1"/>
</dbReference>
<keyword evidence="8" id="KW-0470">Melanin biosynthesis</keyword>
<evidence type="ECO:0000313" key="13">
    <source>
        <dbReference type="EMBL" id="KAH7073183.1"/>
    </source>
</evidence>
<dbReference type="PANTHER" id="PTHR11474:SF76">
    <property type="entry name" value="SHKT DOMAIN-CONTAINING PROTEIN"/>
    <property type="match status" value="1"/>
</dbReference>
<reference evidence="13" key="1">
    <citation type="journal article" date="2021" name="Nat. Commun.">
        <title>Genetic determinants of endophytism in the Arabidopsis root mycobiome.</title>
        <authorList>
            <person name="Mesny F."/>
            <person name="Miyauchi S."/>
            <person name="Thiergart T."/>
            <person name="Pickel B."/>
            <person name="Atanasova L."/>
            <person name="Karlsson M."/>
            <person name="Huettel B."/>
            <person name="Barry K.W."/>
            <person name="Haridas S."/>
            <person name="Chen C."/>
            <person name="Bauer D."/>
            <person name="Andreopoulos W."/>
            <person name="Pangilinan J."/>
            <person name="LaButti K."/>
            <person name="Riley R."/>
            <person name="Lipzen A."/>
            <person name="Clum A."/>
            <person name="Drula E."/>
            <person name="Henrissat B."/>
            <person name="Kohler A."/>
            <person name="Grigoriev I.V."/>
            <person name="Martin F.M."/>
            <person name="Hacquard S."/>
        </authorList>
    </citation>
    <scope>NUCLEOTIDE SEQUENCE</scope>
    <source>
        <strain evidence="13">MPI-SDFR-AT-0120</strain>
    </source>
</reference>
<dbReference type="OrthoDB" id="6132182at2759"/>
<evidence type="ECO:0000256" key="3">
    <source>
        <dbReference type="ARBA" id="ARBA00011906"/>
    </source>
</evidence>
<proteinExistence type="inferred from homology"/>
<dbReference type="GO" id="GO:0046872">
    <property type="term" value="F:metal ion binding"/>
    <property type="evidence" value="ECO:0007669"/>
    <property type="project" value="UniProtKB-KW"/>
</dbReference>
<dbReference type="AlphaFoldDB" id="A0A8K0QVH6"/>
<evidence type="ECO:0000259" key="12">
    <source>
        <dbReference type="PROSITE" id="PS00498"/>
    </source>
</evidence>
<dbReference type="PRINTS" id="PR00092">
    <property type="entry name" value="TYROSINASE"/>
</dbReference>
<gene>
    <name evidence="13" type="ORF">FB567DRAFT_194782</name>
</gene>
<evidence type="ECO:0000256" key="4">
    <source>
        <dbReference type="ARBA" id="ARBA00022723"/>
    </source>
</evidence>
<dbReference type="InterPro" id="IPR008922">
    <property type="entry name" value="Di-copper_centre_dom_sf"/>
</dbReference>
<keyword evidence="5" id="KW-0560">Oxidoreductase</keyword>
<organism evidence="13 14">
    <name type="scientific">Paraphoma chrysanthemicola</name>
    <dbReference type="NCBI Taxonomy" id="798071"/>
    <lineage>
        <taxon>Eukaryota</taxon>
        <taxon>Fungi</taxon>
        <taxon>Dikarya</taxon>
        <taxon>Ascomycota</taxon>
        <taxon>Pezizomycotina</taxon>
        <taxon>Dothideomycetes</taxon>
        <taxon>Pleosporomycetidae</taxon>
        <taxon>Pleosporales</taxon>
        <taxon>Pleosporineae</taxon>
        <taxon>Phaeosphaeriaceae</taxon>
        <taxon>Paraphoma</taxon>
    </lineage>
</organism>
<dbReference type="InterPro" id="IPR002227">
    <property type="entry name" value="Tyrosinase_Cu-bd"/>
</dbReference>
<comment type="caution">
    <text evidence="13">The sequence shown here is derived from an EMBL/GenBank/DDBJ whole genome shotgun (WGS) entry which is preliminary data.</text>
</comment>
<dbReference type="InterPro" id="IPR050316">
    <property type="entry name" value="Tyrosinase/Hemocyanin"/>
</dbReference>
<evidence type="ECO:0000256" key="10">
    <source>
        <dbReference type="ARBA" id="ARBA00048881"/>
    </source>
</evidence>
<protein>
    <recommendedName>
        <fullName evidence="3">tyrosinase</fullName>
        <ecNumber evidence="3">1.14.18.1</ecNumber>
    </recommendedName>
</protein>
<dbReference type="InterPro" id="IPR041640">
    <property type="entry name" value="Tyrosinase_C"/>
</dbReference>
<name>A0A8K0QVH6_9PLEO</name>
<comment type="cofactor">
    <cofactor evidence="1">
        <name>Cu(2+)</name>
        <dbReference type="ChEBI" id="CHEBI:29036"/>
    </cofactor>
</comment>
<dbReference type="PANTHER" id="PTHR11474">
    <property type="entry name" value="TYROSINASE FAMILY MEMBER"/>
    <property type="match status" value="1"/>
</dbReference>
<dbReference type="Pfam" id="PF18132">
    <property type="entry name" value="Tyrosinase_C"/>
    <property type="match status" value="1"/>
</dbReference>
<evidence type="ECO:0000256" key="8">
    <source>
        <dbReference type="ARBA" id="ARBA00023101"/>
    </source>
</evidence>
<keyword evidence="4" id="KW-0479">Metal-binding</keyword>
<feature type="domain" description="Tyrosinase copper-binding" evidence="12">
    <location>
        <begin position="340"/>
        <end position="351"/>
    </location>
</feature>
<dbReference type="EC" id="1.14.18.1" evidence="3"/>
<accession>A0A8K0QVH6</accession>
<comment type="catalytic activity">
    <reaction evidence="9">
        <text>2 L-dopa + O2 = 2 L-dopaquinone + 2 H2O</text>
        <dbReference type="Rhea" id="RHEA:34287"/>
        <dbReference type="ChEBI" id="CHEBI:15377"/>
        <dbReference type="ChEBI" id="CHEBI:15379"/>
        <dbReference type="ChEBI" id="CHEBI:57504"/>
        <dbReference type="ChEBI" id="CHEBI:57924"/>
        <dbReference type="EC" id="1.14.18.1"/>
    </reaction>
</comment>
<dbReference type="Gene3D" id="2.60.310.20">
    <property type="match status" value="1"/>
</dbReference>
<evidence type="ECO:0000256" key="7">
    <source>
        <dbReference type="ARBA" id="ARBA00023033"/>
    </source>
</evidence>
<evidence type="ECO:0000256" key="9">
    <source>
        <dbReference type="ARBA" id="ARBA00048233"/>
    </source>
</evidence>
<evidence type="ECO:0000256" key="2">
    <source>
        <dbReference type="ARBA" id="ARBA00009928"/>
    </source>
</evidence>
<dbReference type="Gene3D" id="1.10.1280.10">
    <property type="entry name" value="Di-copper center containing domain from catechol oxidase"/>
    <property type="match status" value="1"/>
</dbReference>
<evidence type="ECO:0000256" key="1">
    <source>
        <dbReference type="ARBA" id="ARBA00001973"/>
    </source>
</evidence>
<dbReference type="Proteomes" id="UP000813461">
    <property type="component" value="Unassembled WGS sequence"/>
</dbReference>
<evidence type="ECO:0000256" key="5">
    <source>
        <dbReference type="ARBA" id="ARBA00023002"/>
    </source>
</evidence>
<sequence>MATNPLKDANDKGIVKGLAEFGKVARRDVDELLHDEPDCFNLFLIALKQLQETKGTNKDEFTPWDDKMSFFQIAGIHGLPNAPWDNERGKSDVNATGAGYCAHRTQTFPTWHRPYLAMFEQALYKKMLDIVERYDSRNKPIYQQAVKKFRLPYWDYLRPRDYNAVFPGVARPDGLTSFPYDFRAPLILTMPEVTVRMYPGGKPTTILNPLSTFNFPDPSTNFFKPKDWAALWFDSTSPSGKQTLRLNVQRDDDSVRTLSDLDSLNAVLNIVRESTTRMSLNFLERGIYQNYREFSTVGADRERLRRPNFPTGSLEGLHGNYHGYIGGGGHMGAVTTAAFDPIFWLHHCQVDRYFAIWQGVNPQDPNKPENWFQRSSNPRATDYVPPNADLLPFRQPGGGYWNSNEVVKPETLGYTYNDIDGKSPQQVLEDYKNRYSWSRRLTVQNKTEVLEGRRPPAEANLEPLSLDDSPFFQKPDGKGFHAGYKPLNVAAPITFPKPSTRKGFAASQAGELQASIFSLAPEAQPEDFALKVEAVAEVQPTVSSAPEVKVPEEKVSREWYVDDQVQALALNGSFTILYLVGDFNQNTPLLDLRISPAFVGNTHVFAAPIEACDNCGRSEEQSLLVTNTNPLTDQLLDYVEIGTLESMRPEHVKPFLVANLKWRVIGPDGSRVDPRTLSESKDFKLSISCKIAPLPGQDGEVVYEQYDEISDEIIANSS</sequence>
<dbReference type="PROSITE" id="PS00498">
    <property type="entry name" value="TYROSINASE_2"/>
    <property type="match status" value="1"/>
</dbReference>
<keyword evidence="14" id="KW-1185">Reference proteome</keyword>
<dbReference type="GO" id="GO:0004503">
    <property type="term" value="F:tyrosinase activity"/>
    <property type="evidence" value="ECO:0007669"/>
    <property type="project" value="UniProtKB-EC"/>
</dbReference>
<keyword evidence="7" id="KW-0503">Monooxygenase</keyword>
<evidence type="ECO:0000256" key="6">
    <source>
        <dbReference type="ARBA" id="ARBA00023008"/>
    </source>
</evidence>
<comment type="catalytic activity">
    <reaction evidence="10">
        <text>L-tyrosine + O2 = L-dopaquinone + H2O</text>
        <dbReference type="Rhea" id="RHEA:18117"/>
        <dbReference type="ChEBI" id="CHEBI:15377"/>
        <dbReference type="ChEBI" id="CHEBI:15379"/>
        <dbReference type="ChEBI" id="CHEBI:57924"/>
        <dbReference type="ChEBI" id="CHEBI:58315"/>
        <dbReference type="EC" id="1.14.18.1"/>
    </reaction>
</comment>
<dbReference type="EMBL" id="JAGMVJ010000022">
    <property type="protein sequence ID" value="KAH7073183.1"/>
    <property type="molecule type" value="Genomic_DNA"/>
</dbReference>
<evidence type="ECO:0000259" key="11">
    <source>
        <dbReference type="PROSITE" id="PS00497"/>
    </source>
</evidence>